<dbReference type="EMBL" id="SKFG01000034">
    <property type="protein sequence ID" value="TCZ73191.1"/>
    <property type="molecule type" value="Genomic_DNA"/>
</dbReference>
<sequence>MKKLLTLLLASSLTLGLAACGSSGGSKDAAATNGGDKSASGEKNVTITFQNIYPDPTMPNYSIMNKIVKDYMAEHKNITIELDSLNTDQQKIKLKTQAASDAVPDITIVNPAAQMKPFVDEGVLAPLDDMLGDGLKETFQSGILDYYSFNDHIYALPDGNNIAVVYYNKELFKQAGVEVPKTFEELVDISKKLRAKGITPIAVGEKDTWTGSFLFMNIVLRANNGPNFLKDVLDKKKTFMDPVFVQSIQKLQDLVQVGGFEEGATAIDQTSAGNLFKTGKAAMHFIGTWETGSMDTSVVKDNVGVFKFPTVDGKGDPDQFMLAPGSAFAISAKSKHLQETKDFLHYFMTNYPKVSFEMKNAVGIAQKVKGDFKAAGYSQLAMEILELFKGVKGGDLAFDNTMNPAIAQTHLTSLQHVFVEKINPENVAKEHQDSFDKNNK</sequence>
<proteinExistence type="inferred from homology"/>
<dbReference type="Pfam" id="PF01547">
    <property type="entry name" value="SBP_bac_1"/>
    <property type="match status" value="1"/>
</dbReference>
<dbReference type="InterPro" id="IPR050490">
    <property type="entry name" value="Bact_solute-bd_prot1"/>
</dbReference>
<evidence type="ECO:0000313" key="5">
    <source>
        <dbReference type="Proteomes" id="UP000295418"/>
    </source>
</evidence>
<dbReference type="PANTHER" id="PTHR43649:SF29">
    <property type="entry name" value="OSMOPROTECTIVE COMPOUNDS-BINDING PROTEIN GGTB"/>
    <property type="match status" value="1"/>
</dbReference>
<dbReference type="PANTHER" id="PTHR43649">
    <property type="entry name" value="ARABINOSE-BINDING PROTEIN-RELATED"/>
    <property type="match status" value="1"/>
</dbReference>
<evidence type="ECO:0000256" key="3">
    <source>
        <dbReference type="SAM" id="SignalP"/>
    </source>
</evidence>
<dbReference type="RefSeq" id="WP_132420115.1">
    <property type="nucleotide sequence ID" value="NZ_SKFG01000034.1"/>
</dbReference>
<keyword evidence="3" id="KW-0732">Signal</keyword>
<dbReference type="PROSITE" id="PS51257">
    <property type="entry name" value="PROKAR_LIPOPROTEIN"/>
    <property type="match status" value="1"/>
</dbReference>
<comment type="caution">
    <text evidence="4">The sequence shown here is derived from an EMBL/GenBank/DDBJ whole genome shotgun (WGS) entry which is preliminary data.</text>
</comment>
<feature type="signal peptide" evidence="3">
    <location>
        <begin position="1"/>
        <end position="18"/>
    </location>
</feature>
<dbReference type="AlphaFoldDB" id="A0A4R4E589"/>
<dbReference type="Proteomes" id="UP000295418">
    <property type="component" value="Unassembled WGS sequence"/>
</dbReference>
<dbReference type="Gene3D" id="3.40.190.10">
    <property type="entry name" value="Periplasmic binding protein-like II"/>
    <property type="match status" value="2"/>
</dbReference>
<evidence type="ECO:0000256" key="1">
    <source>
        <dbReference type="ARBA" id="ARBA00008520"/>
    </source>
</evidence>
<gene>
    <name evidence="4" type="ORF">E0485_21465</name>
</gene>
<feature type="chain" id="PRO_5039436005" evidence="3">
    <location>
        <begin position="19"/>
        <end position="440"/>
    </location>
</feature>
<keyword evidence="2" id="KW-0813">Transport</keyword>
<evidence type="ECO:0000313" key="4">
    <source>
        <dbReference type="EMBL" id="TCZ73191.1"/>
    </source>
</evidence>
<dbReference type="SUPFAM" id="SSF53850">
    <property type="entry name" value="Periplasmic binding protein-like II"/>
    <property type="match status" value="1"/>
</dbReference>
<accession>A0A4R4E589</accession>
<keyword evidence="5" id="KW-1185">Reference proteome</keyword>
<comment type="similarity">
    <text evidence="1">Belongs to the bacterial solute-binding protein 1 family.</text>
</comment>
<dbReference type="InterPro" id="IPR006059">
    <property type="entry name" value="SBP"/>
</dbReference>
<organism evidence="4 5">
    <name type="scientific">Paenibacillus albiflavus</name>
    <dbReference type="NCBI Taxonomy" id="2545760"/>
    <lineage>
        <taxon>Bacteria</taxon>
        <taxon>Bacillati</taxon>
        <taxon>Bacillota</taxon>
        <taxon>Bacilli</taxon>
        <taxon>Bacillales</taxon>
        <taxon>Paenibacillaceae</taxon>
        <taxon>Paenibacillus</taxon>
    </lineage>
</organism>
<name>A0A4R4E589_9BACL</name>
<dbReference type="OrthoDB" id="9798191at2"/>
<protein>
    <submittedName>
        <fullName evidence="4">Extracellular solute-binding protein</fullName>
    </submittedName>
</protein>
<evidence type="ECO:0000256" key="2">
    <source>
        <dbReference type="ARBA" id="ARBA00022448"/>
    </source>
</evidence>
<reference evidence="4 5" key="1">
    <citation type="submission" date="2019-03" db="EMBL/GenBank/DDBJ databases">
        <authorList>
            <person name="Kim M.K.M."/>
        </authorList>
    </citation>
    <scope>NUCLEOTIDE SEQUENCE [LARGE SCALE GENOMIC DNA]</scope>
    <source>
        <strain evidence="4 5">18JY21-1</strain>
    </source>
</reference>